<name>X6NB11_RETFI</name>
<protein>
    <submittedName>
        <fullName evidence="1">Uncharacterized protein</fullName>
    </submittedName>
</protein>
<reference evidence="1 2" key="1">
    <citation type="journal article" date="2013" name="Curr. Biol.">
        <title>The Genome of the Foraminiferan Reticulomyxa filosa.</title>
        <authorList>
            <person name="Glockner G."/>
            <person name="Hulsmann N."/>
            <person name="Schleicher M."/>
            <person name="Noegel A.A."/>
            <person name="Eichinger L."/>
            <person name="Gallinger C."/>
            <person name="Pawlowski J."/>
            <person name="Sierra R."/>
            <person name="Euteneuer U."/>
            <person name="Pillet L."/>
            <person name="Moustafa A."/>
            <person name="Platzer M."/>
            <person name="Groth M."/>
            <person name="Szafranski K."/>
            <person name="Schliwa M."/>
        </authorList>
    </citation>
    <scope>NUCLEOTIDE SEQUENCE [LARGE SCALE GENOMIC DNA]</scope>
</reference>
<evidence type="ECO:0000313" key="2">
    <source>
        <dbReference type="Proteomes" id="UP000023152"/>
    </source>
</evidence>
<keyword evidence="2" id="KW-1185">Reference proteome</keyword>
<gene>
    <name evidence="1" type="ORF">RFI_14252</name>
</gene>
<dbReference type="Proteomes" id="UP000023152">
    <property type="component" value="Unassembled WGS sequence"/>
</dbReference>
<comment type="caution">
    <text evidence="1">The sequence shown here is derived from an EMBL/GenBank/DDBJ whole genome shotgun (WGS) entry which is preliminary data.</text>
</comment>
<proteinExistence type="predicted"/>
<sequence length="248" mass="29244">MKQENEDEQYSKELCTILEDKKHRLQQFVHDKEFAKHKNLNEKRKCEQRKEKFAQMIHNALRHGSDLTSISKILQIDLSDIIQEFQLTRQSTSIDNSTVVERLRQIINENNINIDNVGLTGRHLTQSQSDSLFSFQKSDRCTIHRQKPNQDPKMRFALQAVNEGYCQYQLVRDDVNVCDDSRRINSTVNLKLIEFQKCIIDVIFLCFLRYNTHILKISKASMSLKKSMYFLVFLNKPSKTIPFNVKRD</sequence>
<organism evidence="1 2">
    <name type="scientific">Reticulomyxa filosa</name>
    <dbReference type="NCBI Taxonomy" id="46433"/>
    <lineage>
        <taxon>Eukaryota</taxon>
        <taxon>Sar</taxon>
        <taxon>Rhizaria</taxon>
        <taxon>Retaria</taxon>
        <taxon>Foraminifera</taxon>
        <taxon>Monothalamids</taxon>
        <taxon>Reticulomyxidae</taxon>
        <taxon>Reticulomyxa</taxon>
    </lineage>
</organism>
<dbReference type="AlphaFoldDB" id="X6NB11"/>
<dbReference type="EMBL" id="ASPP01010351">
    <property type="protein sequence ID" value="ETO22939.1"/>
    <property type="molecule type" value="Genomic_DNA"/>
</dbReference>
<accession>X6NB11</accession>
<evidence type="ECO:0000313" key="1">
    <source>
        <dbReference type="EMBL" id="ETO22939.1"/>
    </source>
</evidence>